<dbReference type="EMBL" id="CP036271">
    <property type="protein sequence ID" value="QDT55695.1"/>
    <property type="molecule type" value="Genomic_DNA"/>
</dbReference>
<dbReference type="AlphaFoldDB" id="A0A517SHV7"/>
<name>A0A517SHV7_9PLAN</name>
<keyword evidence="4" id="KW-1185">Reference proteome</keyword>
<dbReference type="Proteomes" id="UP000315700">
    <property type="component" value="Chromosome"/>
</dbReference>
<sequence>MTSIEKRFDRVSGRLERSLEKASKGFGGTGTGGSGGGFRSWERDIDRAVKRQTSAEREIARQQKQREREIAADKRRHEREEDQRTAARDRRRAEQNRRIERHSTFNQVADIRAGAIRSRENELVDNEAAIARAQKAWQTYQSERVRIAQQSSGKNLSIIRAEVAVAEQLYRREMTAAIGMANGGMSGGRRGMRGRGAEFIFQGQQMIEDYSYAGFRGLSNNLAFLGATLGGPAGIAVVLGVAAKGAYDLYQSFKQAGSGAGEMADQIAMASTRLERFAAARQQLRQEALDFSVPTNRRELDQRDADLRFRRQRAGNTAGLEADEKNLELLKRMKQLRESATESYWWKSMGSWAPGPVVDKFVSKMGRFEDLKRQLSDPGVAADPDKIGNEIAKLQQRIAARRDEIATENEAVALGERRLMNQLLTVDALESAAQKQERLTSSIERQLDIERQLVETAKRRAESIGDAAYQRGDSFGGKAFDAQGSILARQWQTRTERAQHNDRVTQTHAFRRMFGADPSNHALGGQFQQWMSGRQEAIAKQGERLEEKAQFDLAKQRADMLKQRGEEQLAQAQRFAEKGNIDRAGDFFDRARGSFSSVQDLQLTWANRGTDPAKQQAFLNEAKQSESWMSGVDKAELAANEKAAAGAQGKIGVLESMTRSVEELAARAEQMTIFKEADMAKARGLNSQLDGMIQRLERIQGMSAGVVGGVGGGRGIPGRAQGGPVSANSPYIVGERGQELFIPNTGGQIVNATDTRRLLSGGQRQSPNIATTTSTSFTSNFGGVTINTATVDLQDIQRQTDWRQKASKARMGG</sequence>
<proteinExistence type="predicted"/>
<evidence type="ECO:0000256" key="1">
    <source>
        <dbReference type="SAM" id="Coils"/>
    </source>
</evidence>
<keyword evidence="1" id="KW-0175">Coiled coil</keyword>
<gene>
    <name evidence="3" type="ORF">Pan44_37410</name>
</gene>
<evidence type="ECO:0000313" key="4">
    <source>
        <dbReference type="Proteomes" id="UP000315700"/>
    </source>
</evidence>
<feature type="compositionally biased region" description="Gly residues" evidence="2">
    <location>
        <begin position="25"/>
        <end position="38"/>
    </location>
</feature>
<reference evidence="3 4" key="1">
    <citation type="submission" date="2019-02" db="EMBL/GenBank/DDBJ databases">
        <title>Deep-cultivation of Planctomycetes and their phenomic and genomic characterization uncovers novel biology.</title>
        <authorList>
            <person name="Wiegand S."/>
            <person name="Jogler M."/>
            <person name="Boedeker C."/>
            <person name="Pinto D."/>
            <person name="Vollmers J."/>
            <person name="Rivas-Marin E."/>
            <person name="Kohn T."/>
            <person name="Peeters S.H."/>
            <person name="Heuer A."/>
            <person name="Rast P."/>
            <person name="Oberbeckmann S."/>
            <person name="Bunk B."/>
            <person name="Jeske O."/>
            <person name="Meyerdierks A."/>
            <person name="Storesund J.E."/>
            <person name="Kallscheuer N."/>
            <person name="Luecker S."/>
            <person name="Lage O.M."/>
            <person name="Pohl T."/>
            <person name="Merkel B.J."/>
            <person name="Hornburger P."/>
            <person name="Mueller R.-W."/>
            <person name="Bruemmer F."/>
            <person name="Labrenz M."/>
            <person name="Spormann A.M."/>
            <person name="Op den Camp H."/>
            <person name="Overmann J."/>
            <person name="Amann R."/>
            <person name="Jetten M.S.M."/>
            <person name="Mascher T."/>
            <person name="Medema M.H."/>
            <person name="Devos D.P."/>
            <person name="Kaster A.-K."/>
            <person name="Ovreas L."/>
            <person name="Rohde M."/>
            <person name="Galperin M.Y."/>
            <person name="Jogler C."/>
        </authorList>
    </citation>
    <scope>NUCLEOTIDE SEQUENCE [LARGE SCALE GENOMIC DNA]</scope>
    <source>
        <strain evidence="3 4">Pan44</strain>
    </source>
</reference>
<organism evidence="3 4">
    <name type="scientific">Caulifigura coniformis</name>
    <dbReference type="NCBI Taxonomy" id="2527983"/>
    <lineage>
        <taxon>Bacteria</taxon>
        <taxon>Pseudomonadati</taxon>
        <taxon>Planctomycetota</taxon>
        <taxon>Planctomycetia</taxon>
        <taxon>Planctomycetales</taxon>
        <taxon>Planctomycetaceae</taxon>
        <taxon>Caulifigura</taxon>
    </lineage>
</organism>
<dbReference type="InParanoid" id="A0A517SHV7"/>
<evidence type="ECO:0000256" key="2">
    <source>
        <dbReference type="SAM" id="MobiDB-lite"/>
    </source>
</evidence>
<evidence type="ECO:0000313" key="3">
    <source>
        <dbReference type="EMBL" id="QDT55695.1"/>
    </source>
</evidence>
<feature type="coiled-coil region" evidence="1">
    <location>
        <begin position="391"/>
        <end position="446"/>
    </location>
</feature>
<feature type="region of interest" description="Disordered" evidence="2">
    <location>
        <begin position="19"/>
        <end position="100"/>
    </location>
</feature>
<protein>
    <submittedName>
        <fullName evidence="3">Uncharacterized protein</fullName>
    </submittedName>
</protein>
<feature type="compositionally biased region" description="Basic and acidic residues" evidence="2">
    <location>
        <begin position="40"/>
        <end position="100"/>
    </location>
</feature>
<dbReference type="KEGG" id="ccos:Pan44_37410"/>
<accession>A0A517SHV7</accession>